<dbReference type="OrthoDB" id="7933195at2"/>
<evidence type="ECO:0000313" key="2">
    <source>
        <dbReference type="Proteomes" id="UP000002033"/>
    </source>
</evidence>
<accession>D8JWG5</accession>
<reference evidence="2" key="1">
    <citation type="journal article" date="2011" name="J. Bacteriol.">
        <title>Genome sequences of eight morphologically diverse alphaproteobacteria.</title>
        <authorList>
            <consortium name="US DOE Joint Genome Institute"/>
            <person name="Brown P.J."/>
            <person name="Kysela D.T."/>
            <person name="Buechlein A."/>
            <person name="Hemmerich C."/>
            <person name="Brun Y.V."/>
        </authorList>
    </citation>
    <scope>NUCLEOTIDE SEQUENCE [LARGE SCALE GENOMIC DNA]</scope>
    <source>
        <strain evidence="2">ATCC 51888 / DSM 1869 / NCIB 11706 / TK 0415</strain>
    </source>
</reference>
<name>D8JWG5_HYPDA</name>
<gene>
    <name evidence="1" type="ordered locus">Hden_1266</name>
</gene>
<protein>
    <submittedName>
        <fullName evidence="1">Uncharacterized protein</fullName>
    </submittedName>
</protein>
<dbReference type="HOGENOM" id="CLU_2537997_0_0_5"/>
<dbReference type="RefSeq" id="WP_013215293.1">
    <property type="nucleotide sequence ID" value="NC_014313.1"/>
</dbReference>
<dbReference type="EMBL" id="CP002083">
    <property type="protein sequence ID" value="ADJ23078.1"/>
    <property type="molecule type" value="Genomic_DNA"/>
</dbReference>
<dbReference type="Proteomes" id="UP000002033">
    <property type="component" value="Chromosome"/>
</dbReference>
<dbReference type="AlphaFoldDB" id="D8JWG5"/>
<organism evidence="1 2">
    <name type="scientific">Hyphomicrobium denitrificans (strain ATCC 51888 / DSM 1869 / NCIMB 11706 / TK 0415)</name>
    <dbReference type="NCBI Taxonomy" id="582899"/>
    <lineage>
        <taxon>Bacteria</taxon>
        <taxon>Pseudomonadati</taxon>
        <taxon>Pseudomonadota</taxon>
        <taxon>Alphaproteobacteria</taxon>
        <taxon>Hyphomicrobiales</taxon>
        <taxon>Hyphomicrobiaceae</taxon>
        <taxon>Hyphomicrobium</taxon>
    </lineage>
</organism>
<evidence type="ECO:0000313" key="1">
    <source>
        <dbReference type="EMBL" id="ADJ23078.1"/>
    </source>
</evidence>
<keyword evidence="2" id="KW-1185">Reference proteome</keyword>
<proteinExistence type="predicted"/>
<dbReference type="STRING" id="582899.Hden_1266"/>
<dbReference type="KEGG" id="hdn:Hden_1266"/>
<sequence length="83" mass="9355">MSELATFDVVVIALDFEDEEVRGKRGYLIGEVTPTGLAVFVYDLERVWCLHPNDVRKTGERDIEAESYRGPVIRVNSRGEIVG</sequence>